<organism evidence="2 3">
    <name type="scientific">Cryptomeria japonica</name>
    <name type="common">Japanese cedar</name>
    <name type="synonym">Cupressus japonica</name>
    <dbReference type="NCBI Taxonomy" id="3369"/>
    <lineage>
        <taxon>Eukaryota</taxon>
        <taxon>Viridiplantae</taxon>
        <taxon>Streptophyta</taxon>
        <taxon>Embryophyta</taxon>
        <taxon>Tracheophyta</taxon>
        <taxon>Spermatophyta</taxon>
        <taxon>Pinopsida</taxon>
        <taxon>Pinidae</taxon>
        <taxon>Conifers II</taxon>
        <taxon>Cupressales</taxon>
        <taxon>Cupressaceae</taxon>
        <taxon>Cryptomeria</taxon>
    </lineage>
</organism>
<evidence type="ECO:0000256" key="1">
    <source>
        <dbReference type="SAM" id="MobiDB-lite"/>
    </source>
</evidence>
<comment type="caution">
    <text evidence="2">The sequence shown here is derived from an EMBL/GenBank/DDBJ whole genome shotgun (WGS) entry which is preliminary data.</text>
</comment>
<accession>A0AAD3RMI6</accession>
<sequence length="104" mass="10927">MGGKKLYVGMKVTLDDPRHQSHRVAAGARAGDETETATGAGTAAVDNPFCWLLCSVGNQHCSANRKVGRMGAPPDEVGRQVVQGGMGTDLDHNERGAKQGSHRS</sequence>
<dbReference type="EMBL" id="BSEH01000022">
    <property type="protein sequence ID" value="GLJ56587.1"/>
    <property type="molecule type" value="Genomic_DNA"/>
</dbReference>
<reference evidence="2" key="1">
    <citation type="submission" date="2022-12" db="EMBL/GenBank/DDBJ databases">
        <title>Chromosome-Level Genome Assembly of Japanese Cedar (Cryptomeriajaponica D. Don).</title>
        <authorList>
            <person name="Fujino T."/>
            <person name="Yamaguchi K."/>
            <person name="Yokoyama T."/>
            <person name="Hamanaka T."/>
            <person name="Harazono Y."/>
            <person name="Kamada H."/>
            <person name="Kobayashi W."/>
            <person name="Ujino-Ihara T."/>
            <person name="Uchiyama K."/>
            <person name="Matsumoto A."/>
            <person name="Izuno A."/>
            <person name="Tsumura Y."/>
            <person name="Toyoda A."/>
            <person name="Shigenobu S."/>
            <person name="Moriguchi Y."/>
            <person name="Ueno S."/>
            <person name="Kasahara M."/>
        </authorList>
    </citation>
    <scope>NUCLEOTIDE SEQUENCE</scope>
</reference>
<gene>
    <name evidence="2" type="ORF">SUGI_1229200</name>
</gene>
<evidence type="ECO:0000313" key="3">
    <source>
        <dbReference type="Proteomes" id="UP001234787"/>
    </source>
</evidence>
<dbReference type="Proteomes" id="UP001234787">
    <property type="component" value="Unassembled WGS sequence"/>
</dbReference>
<dbReference type="AlphaFoldDB" id="A0AAD3RMI6"/>
<name>A0AAD3RMI6_CRYJA</name>
<evidence type="ECO:0000313" key="2">
    <source>
        <dbReference type="EMBL" id="GLJ56587.1"/>
    </source>
</evidence>
<protein>
    <submittedName>
        <fullName evidence="2">Uncharacterized protein</fullName>
    </submittedName>
</protein>
<proteinExistence type="predicted"/>
<keyword evidence="3" id="KW-1185">Reference proteome</keyword>
<feature type="region of interest" description="Disordered" evidence="1">
    <location>
        <begin position="18"/>
        <end position="40"/>
    </location>
</feature>
<feature type="region of interest" description="Disordered" evidence="1">
    <location>
        <begin position="69"/>
        <end position="104"/>
    </location>
</feature>